<organism evidence="1">
    <name type="scientific">Melanopsichium pennsylvanicum 4</name>
    <dbReference type="NCBI Taxonomy" id="1398559"/>
    <lineage>
        <taxon>Eukaryota</taxon>
        <taxon>Fungi</taxon>
        <taxon>Dikarya</taxon>
        <taxon>Basidiomycota</taxon>
        <taxon>Ustilaginomycotina</taxon>
        <taxon>Ustilaginomycetes</taxon>
        <taxon>Ustilaginales</taxon>
        <taxon>Ustilaginaceae</taxon>
        <taxon>Melanopsichium</taxon>
    </lineage>
</organism>
<accession>A0A077RC57</accession>
<reference evidence="1" key="1">
    <citation type="journal article" date="2014" name="Genome Biol. Evol.">
        <title>Gene Loss Rather Than Gene Gain Is Associated with a Host Jump from Monocots to Dicots in the Smut Fungus Melanopsichium pennsylvanicum.</title>
        <authorList>
            <person name="Sharma R."/>
            <person name="Mishra B."/>
            <person name="Runge F."/>
            <person name="Thines M."/>
        </authorList>
    </citation>
    <scope>NUCLEOTIDE SEQUENCE</scope>
    <source>
        <strain evidence="1">4</strain>
    </source>
</reference>
<sequence length="110" mass="12599">MIARKSKLKESIQKYFGRQAELLCPWWTTVTFLEGFTGIAHMDKVDHQPSFLFNFFAPCLLVLHNYNLKVEPDCLDIAIFVTHSLVHSTHAVAGQGQVRQAFVAFFRQSI</sequence>
<name>A0A077RC57_9BASI</name>
<evidence type="ECO:0000313" key="1">
    <source>
        <dbReference type="EMBL" id="CDI57198.1"/>
    </source>
</evidence>
<dbReference type="AlphaFoldDB" id="A0A077RC57"/>
<dbReference type="EMBL" id="HG529554">
    <property type="protein sequence ID" value="CDI57198.1"/>
    <property type="molecule type" value="Genomic_DNA"/>
</dbReference>
<proteinExistence type="predicted"/>
<protein>
    <submittedName>
        <fullName evidence="1">Uncharacterized protein</fullName>
    </submittedName>
</protein>